<dbReference type="RefSeq" id="WP_171594280.1">
    <property type="nucleotide sequence ID" value="NZ_RZNH01000004.1"/>
</dbReference>
<dbReference type="InterPro" id="IPR003838">
    <property type="entry name" value="ABC3_permease_C"/>
</dbReference>
<evidence type="ECO:0000256" key="3">
    <source>
        <dbReference type="ARBA" id="ARBA00022692"/>
    </source>
</evidence>
<feature type="transmembrane region" description="Helical" evidence="6">
    <location>
        <begin position="346"/>
        <end position="372"/>
    </location>
</feature>
<feature type="transmembrane region" description="Helical" evidence="6">
    <location>
        <begin position="392"/>
        <end position="417"/>
    </location>
</feature>
<evidence type="ECO:0000256" key="5">
    <source>
        <dbReference type="ARBA" id="ARBA00023136"/>
    </source>
</evidence>
<keyword evidence="4 6" id="KW-1133">Transmembrane helix</keyword>
<gene>
    <name evidence="9" type="ORF">ELS83_04175</name>
</gene>
<evidence type="ECO:0000259" key="7">
    <source>
        <dbReference type="Pfam" id="PF02687"/>
    </source>
</evidence>
<evidence type="ECO:0000256" key="4">
    <source>
        <dbReference type="ARBA" id="ARBA00022989"/>
    </source>
</evidence>
<feature type="domain" description="ABC3 transporter permease C-terminal" evidence="7">
    <location>
        <begin position="689"/>
        <end position="801"/>
    </location>
</feature>
<feature type="domain" description="MacB-like periplasmic core" evidence="8">
    <location>
        <begin position="43"/>
        <end position="249"/>
    </location>
</feature>
<dbReference type="PANTHER" id="PTHR30572:SF18">
    <property type="entry name" value="ABC-TYPE MACROLIDE FAMILY EXPORT SYSTEM PERMEASE COMPONENT 2"/>
    <property type="match status" value="1"/>
</dbReference>
<dbReference type="Proteomes" id="UP000732105">
    <property type="component" value="Unassembled WGS sequence"/>
</dbReference>
<evidence type="ECO:0000259" key="8">
    <source>
        <dbReference type="Pfam" id="PF12704"/>
    </source>
</evidence>
<sequence length="808" mass="91058">MKSNGIYTFIQTHISPQALNKYNMFLYKLKLAIRSLAKDKLNSFINIFGLAVGMAAVILISVFIQYELSYDKFNSKFDRTYRLISQLGMETADDYSINRRLNHEKFKENIPGLEEITQLQRGWQCEIIKENKRFYNFTVRFADDNFHKVFDLDYIHGNPNTALVDITNIVLSEKTAKTIFGRTDVVGEQLIVEGQDCTISGVAKNTPGNSQFDFDVLAPLEIMYPIDSKSGLEFFTYAVVKEGVDTEITLKNILSEYRKIIDGFQESGYKTGAYFQKLGEVHLHSKKLHSITPSGNIEMVLMYTFLAALILIIAMINFINIMTVQYEGKIKEIGMRKAIGATRWELIKLFVGKSILLTSIALILGVVLAEIFLPHFKNLVHRDLAMDYANNIWLSIGLPVLAVLVGIISGTYPAIFISKPTPSAALQGGLSKTNGRNALTKFLVVFQFTVSLALISTLYILNKQINYMRMADLGFNPEKVIAIGNINSKLSKSYYAIKDELLKSPVIQHVSASDHMPGGAASGESFSVLGQDEDKVKPFSSYRVQPDYFKTVGIELTQGKSFKETGNFNQKGIIINEAGVKFLNVDNVIGLNVEYHGEVQEIIGVVKDFNYSSLRSKIKPLMFSHNSFEMVNTIIIRYYGDNLKQVLAETDRIFQKFDPGYAISYTLIDDFCKSKYKKEEESSELLSYASLISLILAILGLYALSLFMVQKRTKEIGIRKVNGASEWQITSLLFSTFSKWLGIAFVIAVPISYFIMNNWLQQFAYHIEIGPLPFIIAGIVTGLFALITVGRQTWKAANQNPIESLRYE</sequence>
<dbReference type="InterPro" id="IPR025857">
    <property type="entry name" value="MacB_PCD"/>
</dbReference>
<organism evidence="9 10">
    <name type="scientific">Marinifilum caeruleilacunae</name>
    <dbReference type="NCBI Taxonomy" id="2499076"/>
    <lineage>
        <taxon>Bacteria</taxon>
        <taxon>Pseudomonadati</taxon>
        <taxon>Bacteroidota</taxon>
        <taxon>Bacteroidia</taxon>
        <taxon>Marinilabiliales</taxon>
        <taxon>Marinifilaceae</taxon>
    </lineage>
</organism>
<proteinExistence type="predicted"/>
<comment type="subcellular location">
    <subcellularLocation>
        <location evidence="1">Cell membrane</location>
        <topology evidence="1">Multi-pass membrane protein</topology>
    </subcellularLocation>
</comment>
<reference evidence="9 10" key="1">
    <citation type="submission" date="2018-12" db="EMBL/GenBank/DDBJ databases">
        <title>Marinifilum JC070 sp. nov., a marine bacterium isolated from Yongle Blue Hole in the South China Sea.</title>
        <authorList>
            <person name="Fu T."/>
        </authorList>
    </citation>
    <scope>NUCLEOTIDE SEQUENCE [LARGE SCALE GENOMIC DNA]</scope>
    <source>
        <strain evidence="9 10">JC070</strain>
    </source>
</reference>
<evidence type="ECO:0000313" key="10">
    <source>
        <dbReference type="Proteomes" id="UP000732105"/>
    </source>
</evidence>
<name>A0ABX1WSC6_9BACT</name>
<feature type="transmembrane region" description="Helical" evidence="6">
    <location>
        <begin position="44"/>
        <end position="66"/>
    </location>
</feature>
<dbReference type="Pfam" id="PF02687">
    <property type="entry name" value="FtsX"/>
    <property type="match status" value="2"/>
</dbReference>
<feature type="transmembrane region" description="Helical" evidence="6">
    <location>
        <begin position="772"/>
        <end position="790"/>
    </location>
</feature>
<protein>
    <submittedName>
        <fullName evidence="9">ABC transporter permease</fullName>
    </submittedName>
</protein>
<evidence type="ECO:0000256" key="2">
    <source>
        <dbReference type="ARBA" id="ARBA00022475"/>
    </source>
</evidence>
<keyword evidence="2" id="KW-1003">Cell membrane</keyword>
<dbReference type="EMBL" id="RZNH01000004">
    <property type="protein sequence ID" value="NOU59005.1"/>
    <property type="molecule type" value="Genomic_DNA"/>
</dbReference>
<feature type="transmembrane region" description="Helical" evidence="6">
    <location>
        <begin position="740"/>
        <end position="760"/>
    </location>
</feature>
<comment type="caution">
    <text evidence="9">The sequence shown here is derived from an EMBL/GenBank/DDBJ whole genome shotgun (WGS) entry which is preliminary data.</text>
</comment>
<keyword evidence="3 6" id="KW-0812">Transmembrane</keyword>
<dbReference type="PANTHER" id="PTHR30572">
    <property type="entry name" value="MEMBRANE COMPONENT OF TRANSPORTER-RELATED"/>
    <property type="match status" value="1"/>
</dbReference>
<feature type="transmembrane region" description="Helical" evidence="6">
    <location>
        <begin position="685"/>
        <end position="709"/>
    </location>
</feature>
<keyword evidence="10" id="KW-1185">Reference proteome</keyword>
<feature type="transmembrane region" description="Helical" evidence="6">
    <location>
        <begin position="300"/>
        <end position="326"/>
    </location>
</feature>
<accession>A0ABX1WSC6</accession>
<evidence type="ECO:0000256" key="6">
    <source>
        <dbReference type="SAM" id="Phobius"/>
    </source>
</evidence>
<dbReference type="InterPro" id="IPR050250">
    <property type="entry name" value="Macrolide_Exporter_MacB"/>
</dbReference>
<keyword evidence="5 6" id="KW-0472">Membrane</keyword>
<evidence type="ECO:0000256" key="1">
    <source>
        <dbReference type="ARBA" id="ARBA00004651"/>
    </source>
</evidence>
<dbReference type="Pfam" id="PF12704">
    <property type="entry name" value="MacB_PCD"/>
    <property type="match status" value="1"/>
</dbReference>
<evidence type="ECO:0000313" key="9">
    <source>
        <dbReference type="EMBL" id="NOU59005.1"/>
    </source>
</evidence>
<feature type="domain" description="ABC3 transporter permease C-terminal" evidence="7">
    <location>
        <begin position="305"/>
        <end position="421"/>
    </location>
</feature>
<feature type="transmembrane region" description="Helical" evidence="6">
    <location>
        <begin position="438"/>
        <end position="461"/>
    </location>
</feature>